<gene>
    <name evidence="3" type="ORF">SK128_020175</name>
</gene>
<keyword evidence="2" id="KW-0812">Transmembrane</keyword>
<dbReference type="AlphaFoldDB" id="A0AAN8WRE0"/>
<feature type="compositionally biased region" description="Basic and acidic residues" evidence="1">
    <location>
        <begin position="132"/>
        <end position="142"/>
    </location>
</feature>
<keyword evidence="2" id="KW-1133">Transmembrane helix</keyword>
<keyword evidence="2" id="KW-0472">Membrane</keyword>
<sequence>MHYLLHLPTCPQKTGEIRKTTALVLPLVGKYWSIREKHETLVEEATKLGECASRYFEALKALPFVGVIVPEEQQLPELQPIEKLNWRKRIFMLLFLNLLTHFLIALFEKMVIVFEKFPPTPSPPTEESNDTSSERRCLPAAA</sequence>
<comment type="caution">
    <text evidence="3">The sequence shown here is derived from an EMBL/GenBank/DDBJ whole genome shotgun (WGS) entry which is preliminary data.</text>
</comment>
<evidence type="ECO:0000256" key="1">
    <source>
        <dbReference type="SAM" id="MobiDB-lite"/>
    </source>
</evidence>
<accession>A0AAN8WRE0</accession>
<dbReference type="Proteomes" id="UP001381693">
    <property type="component" value="Unassembled WGS sequence"/>
</dbReference>
<evidence type="ECO:0000313" key="3">
    <source>
        <dbReference type="EMBL" id="KAK7070966.1"/>
    </source>
</evidence>
<dbReference type="EMBL" id="JAXCGZ010015181">
    <property type="protein sequence ID" value="KAK7070966.1"/>
    <property type="molecule type" value="Genomic_DNA"/>
</dbReference>
<feature type="region of interest" description="Disordered" evidence="1">
    <location>
        <begin position="120"/>
        <end position="142"/>
    </location>
</feature>
<reference evidence="3 4" key="1">
    <citation type="submission" date="2023-11" db="EMBL/GenBank/DDBJ databases">
        <title>Halocaridina rubra genome assembly.</title>
        <authorList>
            <person name="Smith C."/>
        </authorList>
    </citation>
    <scope>NUCLEOTIDE SEQUENCE [LARGE SCALE GENOMIC DNA]</scope>
    <source>
        <strain evidence="3">EP-1</strain>
        <tissue evidence="3">Whole</tissue>
    </source>
</reference>
<proteinExistence type="predicted"/>
<protein>
    <submittedName>
        <fullName evidence="3">Uncharacterized protein</fullName>
    </submittedName>
</protein>
<organism evidence="3 4">
    <name type="scientific">Halocaridina rubra</name>
    <name type="common">Hawaiian red shrimp</name>
    <dbReference type="NCBI Taxonomy" id="373956"/>
    <lineage>
        <taxon>Eukaryota</taxon>
        <taxon>Metazoa</taxon>
        <taxon>Ecdysozoa</taxon>
        <taxon>Arthropoda</taxon>
        <taxon>Crustacea</taxon>
        <taxon>Multicrustacea</taxon>
        <taxon>Malacostraca</taxon>
        <taxon>Eumalacostraca</taxon>
        <taxon>Eucarida</taxon>
        <taxon>Decapoda</taxon>
        <taxon>Pleocyemata</taxon>
        <taxon>Caridea</taxon>
        <taxon>Atyoidea</taxon>
        <taxon>Atyidae</taxon>
        <taxon>Halocaridina</taxon>
    </lineage>
</organism>
<keyword evidence="4" id="KW-1185">Reference proteome</keyword>
<feature type="transmembrane region" description="Helical" evidence="2">
    <location>
        <begin position="90"/>
        <end position="114"/>
    </location>
</feature>
<name>A0AAN8WRE0_HALRR</name>
<evidence type="ECO:0000313" key="4">
    <source>
        <dbReference type="Proteomes" id="UP001381693"/>
    </source>
</evidence>
<evidence type="ECO:0000256" key="2">
    <source>
        <dbReference type="SAM" id="Phobius"/>
    </source>
</evidence>